<comment type="catalytic activity">
    <reaction evidence="1 12">
        <text>AMP + diphosphate = 5-phospho-alpha-D-ribose 1-diphosphate + adenine</text>
        <dbReference type="Rhea" id="RHEA:16609"/>
        <dbReference type="ChEBI" id="CHEBI:16708"/>
        <dbReference type="ChEBI" id="CHEBI:33019"/>
        <dbReference type="ChEBI" id="CHEBI:58017"/>
        <dbReference type="ChEBI" id="CHEBI:456215"/>
        <dbReference type="EC" id="2.4.2.7"/>
    </reaction>
</comment>
<proteinExistence type="inferred from homology"/>
<dbReference type="FunFam" id="3.40.50.2020:FF:000004">
    <property type="entry name" value="Adenine phosphoribosyltransferase"/>
    <property type="match status" value="1"/>
</dbReference>
<keyword evidence="10 12" id="KW-0808">Transferase</keyword>
<dbReference type="HAMAP" id="MF_00004">
    <property type="entry name" value="Aden_phosphoribosyltr"/>
    <property type="match status" value="1"/>
</dbReference>
<keyword evidence="11 12" id="KW-0660">Purine salvage</keyword>
<comment type="function">
    <text evidence="2 12">Catalyzes a salvage reaction resulting in the formation of AMP, that is energically less costly than de novo synthesis.</text>
</comment>
<dbReference type="GO" id="GO:0006166">
    <property type="term" value="P:purine ribonucleoside salvage"/>
    <property type="evidence" value="ECO:0007669"/>
    <property type="project" value="UniProtKB-UniRule"/>
</dbReference>
<gene>
    <name evidence="12" type="primary">apt</name>
    <name evidence="14" type="ORF">IAB98_00355</name>
</gene>
<evidence type="ECO:0000256" key="6">
    <source>
        <dbReference type="ARBA" id="ARBA00011738"/>
    </source>
</evidence>
<dbReference type="InterPro" id="IPR050054">
    <property type="entry name" value="UPRTase/APRTase"/>
</dbReference>
<comment type="subunit">
    <text evidence="6 12">Homodimer.</text>
</comment>
<dbReference type="PANTHER" id="PTHR32315">
    <property type="entry name" value="ADENINE PHOSPHORIBOSYLTRANSFERASE"/>
    <property type="match status" value="1"/>
</dbReference>
<evidence type="ECO:0000256" key="7">
    <source>
        <dbReference type="ARBA" id="ARBA00011893"/>
    </source>
</evidence>
<comment type="similarity">
    <text evidence="5 12">Belongs to the purine/pyrimidine phosphoribosyltransferase family.</text>
</comment>
<keyword evidence="9 12" id="KW-0328">Glycosyltransferase</keyword>
<keyword evidence="8 12" id="KW-0963">Cytoplasm</keyword>
<evidence type="ECO:0000313" key="15">
    <source>
        <dbReference type="Proteomes" id="UP000886841"/>
    </source>
</evidence>
<comment type="caution">
    <text evidence="14">The sequence shown here is derived from an EMBL/GenBank/DDBJ whole genome shotgun (WGS) entry which is preliminary data.</text>
</comment>
<reference evidence="14" key="1">
    <citation type="submission" date="2020-10" db="EMBL/GenBank/DDBJ databases">
        <authorList>
            <person name="Gilroy R."/>
        </authorList>
    </citation>
    <scope>NUCLEOTIDE SEQUENCE</scope>
    <source>
        <strain evidence="14">ChiSxjej1B13-7041</strain>
    </source>
</reference>
<comment type="subcellular location">
    <subcellularLocation>
        <location evidence="3 12">Cytoplasm</location>
    </subcellularLocation>
</comment>
<evidence type="ECO:0000259" key="13">
    <source>
        <dbReference type="Pfam" id="PF00156"/>
    </source>
</evidence>
<dbReference type="InterPro" id="IPR029057">
    <property type="entry name" value="PRTase-like"/>
</dbReference>
<dbReference type="EMBL" id="DVHU01000004">
    <property type="protein sequence ID" value="HIR91855.1"/>
    <property type="molecule type" value="Genomic_DNA"/>
</dbReference>
<dbReference type="CDD" id="cd06223">
    <property type="entry name" value="PRTases_typeI"/>
    <property type="match status" value="1"/>
</dbReference>
<protein>
    <recommendedName>
        <fullName evidence="7 12">Adenine phosphoribosyltransferase</fullName>
        <shortName evidence="12">APRT</shortName>
        <ecNumber evidence="7 12">2.4.2.7</ecNumber>
    </recommendedName>
</protein>
<dbReference type="SUPFAM" id="SSF53271">
    <property type="entry name" value="PRTase-like"/>
    <property type="match status" value="1"/>
</dbReference>
<dbReference type="Pfam" id="PF00156">
    <property type="entry name" value="Pribosyltran"/>
    <property type="match status" value="1"/>
</dbReference>
<evidence type="ECO:0000256" key="4">
    <source>
        <dbReference type="ARBA" id="ARBA00004659"/>
    </source>
</evidence>
<dbReference type="NCBIfam" id="NF002633">
    <property type="entry name" value="PRK02304.1-2"/>
    <property type="match status" value="1"/>
</dbReference>
<name>A0A9D1JEM4_9FIRM</name>
<evidence type="ECO:0000313" key="14">
    <source>
        <dbReference type="EMBL" id="HIR91855.1"/>
    </source>
</evidence>
<dbReference type="GO" id="GO:0003999">
    <property type="term" value="F:adenine phosphoribosyltransferase activity"/>
    <property type="evidence" value="ECO:0007669"/>
    <property type="project" value="UniProtKB-UniRule"/>
</dbReference>
<dbReference type="GO" id="GO:0006168">
    <property type="term" value="P:adenine salvage"/>
    <property type="evidence" value="ECO:0007669"/>
    <property type="project" value="InterPro"/>
</dbReference>
<dbReference type="AlphaFoldDB" id="A0A9D1JEM4"/>
<organism evidence="14 15">
    <name type="scientific">Candidatus Egerieimonas intestinavium</name>
    <dbReference type="NCBI Taxonomy" id="2840777"/>
    <lineage>
        <taxon>Bacteria</taxon>
        <taxon>Bacillati</taxon>
        <taxon>Bacillota</taxon>
        <taxon>Clostridia</taxon>
        <taxon>Lachnospirales</taxon>
        <taxon>Lachnospiraceae</taxon>
        <taxon>Lachnospiraceae incertae sedis</taxon>
        <taxon>Candidatus Egerieimonas</taxon>
    </lineage>
</organism>
<feature type="domain" description="Phosphoribosyltransferase" evidence="13">
    <location>
        <begin position="39"/>
        <end position="165"/>
    </location>
</feature>
<evidence type="ECO:0000256" key="12">
    <source>
        <dbReference type="HAMAP-Rule" id="MF_00004"/>
    </source>
</evidence>
<dbReference type="PANTHER" id="PTHR32315:SF3">
    <property type="entry name" value="ADENINE PHOSPHORIBOSYLTRANSFERASE"/>
    <property type="match status" value="1"/>
</dbReference>
<dbReference type="Proteomes" id="UP000886841">
    <property type="component" value="Unassembled WGS sequence"/>
</dbReference>
<dbReference type="GO" id="GO:0016208">
    <property type="term" value="F:AMP binding"/>
    <property type="evidence" value="ECO:0007669"/>
    <property type="project" value="TreeGrafter"/>
</dbReference>
<evidence type="ECO:0000256" key="3">
    <source>
        <dbReference type="ARBA" id="ARBA00004496"/>
    </source>
</evidence>
<dbReference type="InterPro" id="IPR000836">
    <property type="entry name" value="PRTase_dom"/>
</dbReference>
<dbReference type="GO" id="GO:0044209">
    <property type="term" value="P:AMP salvage"/>
    <property type="evidence" value="ECO:0007669"/>
    <property type="project" value="UniProtKB-UniRule"/>
</dbReference>
<evidence type="ECO:0000256" key="9">
    <source>
        <dbReference type="ARBA" id="ARBA00022676"/>
    </source>
</evidence>
<evidence type="ECO:0000256" key="1">
    <source>
        <dbReference type="ARBA" id="ARBA00000868"/>
    </source>
</evidence>
<dbReference type="NCBIfam" id="NF002634">
    <property type="entry name" value="PRK02304.1-3"/>
    <property type="match status" value="1"/>
</dbReference>
<dbReference type="NCBIfam" id="NF002636">
    <property type="entry name" value="PRK02304.1-5"/>
    <property type="match status" value="1"/>
</dbReference>
<accession>A0A9D1JEM4</accession>
<evidence type="ECO:0000256" key="11">
    <source>
        <dbReference type="ARBA" id="ARBA00022726"/>
    </source>
</evidence>
<dbReference type="InterPro" id="IPR005764">
    <property type="entry name" value="Ade_phspho_trans"/>
</dbReference>
<evidence type="ECO:0000256" key="8">
    <source>
        <dbReference type="ARBA" id="ARBA00022490"/>
    </source>
</evidence>
<comment type="pathway">
    <text evidence="4 12">Purine metabolism; AMP biosynthesis via salvage pathway; AMP from adenine: step 1/1.</text>
</comment>
<evidence type="ECO:0000256" key="5">
    <source>
        <dbReference type="ARBA" id="ARBA00008391"/>
    </source>
</evidence>
<dbReference type="Gene3D" id="3.40.50.2020">
    <property type="match status" value="1"/>
</dbReference>
<dbReference type="NCBIfam" id="TIGR01090">
    <property type="entry name" value="apt"/>
    <property type="match status" value="1"/>
</dbReference>
<sequence>MKKIEEYVRSIPDFPEPGIIFRDVTSILQDADGLRLAVDSMQKCLEGTEVDVIVGMESRGFLFGVPIAYNLNRPFVMVRKQGKLPCETISRTYDLEYGSATIEIHKDAIKPGQRVAIIDDLIATGGTVEAAAKMVEELGGQVVKIVFLMELAGLKGREKLKGYDVSSVISYPGK</sequence>
<reference evidence="14" key="2">
    <citation type="journal article" date="2021" name="PeerJ">
        <title>Extensive microbial diversity within the chicken gut microbiome revealed by metagenomics and culture.</title>
        <authorList>
            <person name="Gilroy R."/>
            <person name="Ravi A."/>
            <person name="Getino M."/>
            <person name="Pursley I."/>
            <person name="Horton D.L."/>
            <person name="Alikhan N.F."/>
            <person name="Baker D."/>
            <person name="Gharbi K."/>
            <person name="Hall N."/>
            <person name="Watson M."/>
            <person name="Adriaenssens E.M."/>
            <person name="Foster-Nyarko E."/>
            <person name="Jarju S."/>
            <person name="Secka A."/>
            <person name="Antonio M."/>
            <person name="Oren A."/>
            <person name="Chaudhuri R.R."/>
            <person name="La Ragione R."/>
            <person name="Hildebrand F."/>
            <person name="Pallen M.J."/>
        </authorList>
    </citation>
    <scope>NUCLEOTIDE SEQUENCE</scope>
    <source>
        <strain evidence="14">ChiSxjej1B13-7041</strain>
    </source>
</reference>
<dbReference type="GO" id="GO:0002055">
    <property type="term" value="F:adenine binding"/>
    <property type="evidence" value="ECO:0007669"/>
    <property type="project" value="TreeGrafter"/>
</dbReference>
<dbReference type="GO" id="GO:0005737">
    <property type="term" value="C:cytoplasm"/>
    <property type="evidence" value="ECO:0007669"/>
    <property type="project" value="UniProtKB-SubCell"/>
</dbReference>
<evidence type="ECO:0000256" key="10">
    <source>
        <dbReference type="ARBA" id="ARBA00022679"/>
    </source>
</evidence>
<dbReference type="EC" id="2.4.2.7" evidence="7 12"/>
<evidence type="ECO:0000256" key="2">
    <source>
        <dbReference type="ARBA" id="ARBA00003968"/>
    </source>
</evidence>